<proteinExistence type="predicted"/>
<keyword evidence="2" id="KW-0812">Transmembrane</keyword>
<keyword evidence="2" id="KW-1133">Transmembrane helix</keyword>
<dbReference type="Pfam" id="PF05656">
    <property type="entry name" value="DUF805"/>
    <property type="match status" value="1"/>
</dbReference>
<dbReference type="Proteomes" id="UP001055868">
    <property type="component" value="Chromosome"/>
</dbReference>
<keyword evidence="2" id="KW-0472">Membrane</keyword>
<evidence type="ECO:0000256" key="2">
    <source>
        <dbReference type="SAM" id="Phobius"/>
    </source>
</evidence>
<dbReference type="PANTHER" id="PTHR34980">
    <property type="entry name" value="INNER MEMBRANE PROTEIN-RELATED-RELATED"/>
    <property type="match status" value="1"/>
</dbReference>
<protein>
    <submittedName>
        <fullName evidence="3">DUF805 domain-containing protein</fullName>
    </submittedName>
</protein>
<gene>
    <name evidence="3" type="ORF">M4486_15605</name>
</gene>
<sequence length="170" mass="18637">MPRKPSLPPLRGATPLQALGRFFRQYGISSGRASRSEYWWWVLVNLLVTAALQIAGNTLVAGWTWDYTFVIVGSRWPMGSSGASVIGVIATIWALGTLIPSLAVVWRRLHDAGHGGGWFFLILIPIVGWLLLIWLLASKENPDGARFDRPTATTGPDAPLGLRSDAWSRS</sequence>
<dbReference type="PANTHER" id="PTHR34980:SF2">
    <property type="entry name" value="INNER MEMBRANE PROTEIN YHAH-RELATED"/>
    <property type="match status" value="1"/>
</dbReference>
<dbReference type="EMBL" id="CP097218">
    <property type="protein sequence ID" value="UQN29039.1"/>
    <property type="molecule type" value="Genomic_DNA"/>
</dbReference>
<reference evidence="3" key="1">
    <citation type="submission" date="2022-05" db="EMBL/GenBank/DDBJ databases">
        <title>Genomic analysis of Brachybacterium sp. CBA3104.</title>
        <authorList>
            <person name="Roh S.W."/>
            <person name="Kim Y.B."/>
            <person name="Kim Y."/>
        </authorList>
    </citation>
    <scope>NUCLEOTIDE SEQUENCE</scope>
    <source>
        <strain evidence="3">CBA3104</strain>
    </source>
</reference>
<evidence type="ECO:0000256" key="1">
    <source>
        <dbReference type="SAM" id="MobiDB-lite"/>
    </source>
</evidence>
<evidence type="ECO:0000313" key="3">
    <source>
        <dbReference type="EMBL" id="UQN29039.1"/>
    </source>
</evidence>
<feature type="transmembrane region" description="Helical" evidence="2">
    <location>
        <begin position="118"/>
        <end position="137"/>
    </location>
</feature>
<accession>A0ABY4N3A4</accession>
<organism evidence="3 4">
    <name type="scientific">Brachybacterium kimchii</name>
    <dbReference type="NCBI Taxonomy" id="2942909"/>
    <lineage>
        <taxon>Bacteria</taxon>
        <taxon>Bacillati</taxon>
        <taxon>Actinomycetota</taxon>
        <taxon>Actinomycetes</taxon>
        <taxon>Micrococcales</taxon>
        <taxon>Dermabacteraceae</taxon>
        <taxon>Brachybacterium</taxon>
    </lineage>
</organism>
<feature type="transmembrane region" description="Helical" evidence="2">
    <location>
        <begin position="85"/>
        <end position="106"/>
    </location>
</feature>
<evidence type="ECO:0000313" key="4">
    <source>
        <dbReference type="Proteomes" id="UP001055868"/>
    </source>
</evidence>
<feature type="region of interest" description="Disordered" evidence="1">
    <location>
        <begin position="146"/>
        <end position="170"/>
    </location>
</feature>
<keyword evidence="4" id="KW-1185">Reference proteome</keyword>
<name>A0ABY4N3A4_9MICO</name>
<feature type="transmembrane region" description="Helical" evidence="2">
    <location>
        <begin position="38"/>
        <end position="65"/>
    </location>
</feature>
<dbReference type="InterPro" id="IPR008523">
    <property type="entry name" value="DUF805"/>
</dbReference>
<dbReference type="RefSeq" id="WP_249478201.1">
    <property type="nucleotide sequence ID" value="NZ_CP097218.1"/>
</dbReference>